<reference evidence="4 5" key="1">
    <citation type="journal article" date="2013" name="Genome Announc.">
        <title>Draft genome sequence of MKD8, a conjugal recipient Mycobacterium smegmatis strain.</title>
        <authorList>
            <person name="Gray T.A."/>
            <person name="Palumbo M.J."/>
            <person name="Derbyshire K.M."/>
        </authorList>
    </citation>
    <scope>NUCLEOTIDE SEQUENCE [LARGE SCALE GENOMIC DNA]</scope>
    <source>
        <strain evidence="4 5">MKD8</strain>
    </source>
</reference>
<dbReference type="Proteomes" id="UP000011200">
    <property type="component" value="Chromosome"/>
</dbReference>
<reference evidence="5" key="2">
    <citation type="submission" date="2018-03" db="EMBL/GenBank/DDBJ databases">
        <authorList>
            <person name="Derbyshire K."/>
            <person name="Gray T.A."/>
            <person name="Champion M."/>
        </authorList>
    </citation>
    <scope>NUCLEOTIDE SEQUENCE [LARGE SCALE GENOMIC DNA]</scope>
    <source>
        <strain evidence="5">MKD8</strain>
    </source>
</reference>
<protein>
    <submittedName>
        <fullName evidence="4">Uncharacterized protein</fullName>
    </submittedName>
</protein>
<evidence type="ECO:0000259" key="2">
    <source>
        <dbReference type="Pfam" id="PF18879"/>
    </source>
</evidence>
<dbReference type="Pfam" id="PF18879">
    <property type="entry name" value="EspA_EspE"/>
    <property type="match status" value="1"/>
</dbReference>
<name>A0A2U9PYU4_MYCSE</name>
<dbReference type="Pfam" id="PF23275">
    <property type="entry name" value="TPR_23"/>
    <property type="match status" value="1"/>
</dbReference>
<evidence type="ECO:0000259" key="3">
    <source>
        <dbReference type="Pfam" id="PF23275"/>
    </source>
</evidence>
<sequence>MGALDGFYSTWNKARETFGQGVPTDGSQFDHSSELLNMKASVEAAAPDDRWQGSGASAYAAANKEHAQVYEKLADLDRKMAAEVKNAANVVSTGRTNLDTTKGWVESMVSSLPATSEQDRERKLIPIAREGINKVNNIVNSATDEMRTIQGRVTGYKGEYEQLTNQKFAPGGDKDGEKDEEQRSGLMGEEGTAEEPGRAEEDVRDTIEGDPQAADRVAEVINSLTDDQLNGAEPLSDTQKQVLDQIRQQTSDMSIQDLSEVDRKLGENKGLLTNAFQVLSDPDVKIPLEKNVPGPFADLGVDDVPGGKWALPDSVRETLESPAIERIPDWTGEGNSYYKLTNESDLRALTEMVAAGDERFQNGSYLDGGLMSKATEILDASSNPGLAATHEFDGVMQDIFKAAGRDEIVNHELLTGNFSYNTLGEPRDLVPGDNGAKFLDNLTRYHWEDNGVAARTLTDWIDDSANGRDPVLNRLAGESAHRIADYLGDNRDQLMRGIGTPGTWNPDLIRGYAEALAPYQESIIGDRREAPPGFDLLDGQRQGDYSQARNIFEILNGDPEAAKYFNSRAYEKILEYQQSTSELIAEGRPPNGSDLGHAGRMLGVLNEAVDRAGIDTGYDLRKDAIA</sequence>
<feature type="domain" description="TPR repeat" evidence="3">
    <location>
        <begin position="223"/>
        <end position="460"/>
    </location>
</feature>
<proteinExistence type="predicted"/>
<evidence type="ECO:0000256" key="1">
    <source>
        <dbReference type="SAM" id="MobiDB-lite"/>
    </source>
</evidence>
<evidence type="ECO:0000313" key="4">
    <source>
        <dbReference type="EMBL" id="AWT56963.1"/>
    </source>
</evidence>
<feature type="compositionally biased region" description="Basic and acidic residues" evidence="1">
    <location>
        <begin position="172"/>
        <end position="183"/>
    </location>
</feature>
<organism evidence="4 5">
    <name type="scientific">Mycolicibacterium smegmatis (strain MKD8)</name>
    <name type="common">Mycobacterium smegmatis</name>
    <dbReference type="NCBI Taxonomy" id="1214915"/>
    <lineage>
        <taxon>Bacteria</taxon>
        <taxon>Bacillati</taxon>
        <taxon>Actinomycetota</taxon>
        <taxon>Actinomycetes</taxon>
        <taxon>Mycobacteriales</taxon>
        <taxon>Mycobacteriaceae</taxon>
        <taxon>Mycolicibacterium</taxon>
    </lineage>
</organism>
<dbReference type="RefSeq" id="WP_232836249.1">
    <property type="nucleotide sequence ID" value="NZ_CP027541.1"/>
</dbReference>
<dbReference type="InterPro" id="IPR057037">
    <property type="entry name" value="TPR_rep_actino"/>
</dbReference>
<gene>
    <name evidence="4" type="ORF">D806_060230</name>
</gene>
<evidence type="ECO:0000313" key="5">
    <source>
        <dbReference type="Proteomes" id="UP000011200"/>
    </source>
</evidence>
<feature type="compositionally biased region" description="Basic and acidic residues" evidence="1">
    <location>
        <begin position="195"/>
        <end position="204"/>
    </location>
</feature>
<dbReference type="EMBL" id="CP027541">
    <property type="protein sequence ID" value="AWT56963.1"/>
    <property type="molecule type" value="Genomic_DNA"/>
</dbReference>
<feature type="region of interest" description="Disordered" evidence="1">
    <location>
        <begin position="166"/>
        <end position="204"/>
    </location>
</feature>
<dbReference type="InterPro" id="IPR043796">
    <property type="entry name" value="ESX-1_EspA/EspE-like"/>
</dbReference>
<feature type="domain" description="ESX-1 secretion-associated protein EspA/EspE-like" evidence="2">
    <location>
        <begin position="18"/>
        <end position="99"/>
    </location>
</feature>
<accession>A0A2U9PYU4</accession>
<dbReference type="AlphaFoldDB" id="A0A2U9PYU4"/>